<evidence type="ECO:0000256" key="5">
    <source>
        <dbReference type="ARBA" id="ARBA00023244"/>
    </source>
</evidence>
<comment type="catalytic activity">
    <reaction evidence="8 9">
        <text>hydroxymethylbilane = uroporphyrinogen III + H2O</text>
        <dbReference type="Rhea" id="RHEA:18965"/>
        <dbReference type="ChEBI" id="CHEBI:15377"/>
        <dbReference type="ChEBI" id="CHEBI:57308"/>
        <dbReference type="ChEBI" id="CHEBI:57845"/>
        <dbReference type="EC" id="4.2.1.75"/>
    </reaction>
</comment>
<dbReference type="UniPathway" id="UPA00251">
    <property type="reaction ID" value="UER00320"/>
</dbReference>
<evidence type="ECO:0000256" key="7">
    <source>
        <dbReference type="ARBA" id="ARBA00040167"/>
    </source>
</evidence>
<dbReference type="STRING" id="1628148.BI198_00860"/>
<dbReference type="InterPro" id="IPR036108">
    <property type="entry name" value="4pyrrol_syn_uPrphyn_synt_sf"/>
</dbReference>
<gene>
    <name evidence="11" type="ORF">BI198_00860</name>
</gene>
<evidence type="ECO:0000256" key="2">
    <source>
        <dbReference type="ARBA" id="ARBA00008133"/>
    </source>
</evidence>
<dbReference type="EMBL" id="MKEK01000001">
    <property type="protein sequence ID" value="OEY68271.1"/>
    <property type="molecule type" value="Genomic_DNA"/>
</dbReference>
<name>A0A1E7Q2B4_9GAMM</name>
<dbReference type="AlphaFoldDB" id="A0A1E7Q2B4"/>
<protein>
    <recommendedName>
        <fullName evidence="7 9">Uroporphyrinogen-III synthase</fullName>
        <ecNumber evidence="3 9">4.2.1.75</ecNumber>
    </recommendedName>
</protein>
<dbReference type="RefSeq" id="WP_070047838.1">
    <property type="nucleotide sequence ID" value="NZ_CBCSDO010000011.1"/>
</dbReference>
<comment type="caution">
    <text evidence="11">The sequence shown here is derived from an EMBL/GenBank/DDBJ whole genome shotgun (WGS) entry which is preliminary data.</text>
</comment>
<comment type="similarity">
    <text evidence="2 9">Belongs to the uroporphyrinogen-III synthase family.</text>
</comment>
<evidence type="ECO:0000256" key="4">
    <source>
        <dbReference type="ARBA" id="ARBA00023239"/>
    </source>
</evidence>
<comment type="pathway">
    <text evidence="1 9">Porphyrin-containing compound metabolism; protoporphyrin-IX biosynthesis; coproporphyrinogen-III from 5-aminolevulinate: step 3/4.</text>
</comment>
<dbReference type="PANTHER" id="PTHR38042:SF1">
    <property type="entry name" value="UROPORPHYRINOGEN-III SYNTHASE, CHLOROPLASTIC"/>
    <property type="match status" value="1"/>
</dbReference>
<evidence type="ECO:0000256" key="3">
    <source>
        <dbReference type="ARBA" id="ARBA00013109"/>
    </source>
</evidence>
<keyword evidence="5 9" id="KW-0627">Porphyrin biosynthesis</keyword>
<dbReference type="InterPro" id="IPR003754">
    <property type="entry name" value="4pyrrol_synth_uPrphyn_synth"/>
</dbReference>
<comment type="function">
    <text evidence="6 9">Catalyzes cyclization of the linear tetrapyrrole, hydroxymethylbilane, to the macrocyclic uroporphyrinogen III.</text>
</comment>
<dbReference type="InterPro" id="IPR039793">
    <property type="entry name" value="UROS/Hem4"/>
</dbReference>
<dbReference type="Pfam" id="PF02602">
    <property type="entry name" value="HEM4"/>
    <property type="match status" value="1"/>
</dbReference>
<evidence type="ECO:0000256" key="9">
    <source>
        <dbReference type="RuleBase" id="RU366031"/>
    </source>
</evidence>
<dbReference type="Gene3D" id="3.40.50.10090">
    <property type="match status" value="2"/>
</dbReference>
<dbReference type="CDD" id="cd06578">
    <property type="entry name" value="HemD"/>
    <property type="match status" value="1"/>
</dbReference>
<dbReference type="PANTHER" id="PTHR38042">
    <property type="entry name" value="UROPORPHYRINOGEN-III SYNTHASE, CHLOROPLASTIC"/>
    <property type="match status" value="1"/>
</dbReference>
<feature type="domain" description="Tetrapyrrole biosynthesis uroporphyrinogen III synthase" evidence="10">
    <location>
        <begin position="15"/>
        <end position="235"/>
    </location>
</feature>
<dbReference type="GO" id="GO:0006782">
    <property type="term" value="P:protoporphyrinogen IX biosynthetic process"/>
    <property type="evidence" value="ECO:0007669"/>
    <property type="project" value="UniProtKB-UniRule"/>
</dbReference>
<dbReference type="OrthoDB" id="9787650at2"/>
<dbReference type="SUPFAM" id="SSF69618">
    <property type="entry name" value="HemD-like"/>
    <property type="match status" value="1"/>
</dbReference>
<evidence type="ECO:0000256" key="6">
    <source>
        <dbReference type="ARBA" id="ARBA00037589"/>
    </source>
</evidence>
<dbReference type="EC" id="4.2.1.75" evidence="3 9"/>
<organism evidence="11 12">
    <name type="scientific">Rheinheimera salexigens</name>
    <dbReference type="NCBI Taxonomy" id="1628148"/>
    <lineage>
        <taxon>Bacteria</taxon>
        <taxon>Pseudomonadati</taxon>
        <taxon>Pseudomonadota</taxon>
        <taxon>Gammaproteobacteria</taxon>
        <taxon>Chromatiales</taxon>
        <taxon>Chromatiaceae</taxon>
        <taxon>Rheinheimera</taxon>
    </lineage>
</organism>
<evidence type="ECO:0000256" key="8">
    <source>
        <dbReference type="ARBA" id="ARBA00048617"/>
    </source>
</evidence>
<evidence type="ECO:0000313" key="12">
    <source>
        <dbReference type="Proteomes" id="UP000242258"/>
    </source>
</evidence>
<evidence type="ECO:0000259" key="10">
    <source>
        <dbReference type="Pfam" id="PF02602"/>
    </source>
</evidence>
<evidence type="ECO:0000313" key="11">
    <source>
        <dbReference type="EMBL" id="OEY68271.1"/>
    </source>
</evidence>
<dbReference type="GO" id="GO:0006780">
    <property type="term" value="P:uroporphyrinogen III biosynthetic process"/>
    <property type="evidence" value="ECO:0007669"/>
    <property type="project" value="UniProtKB-UniRule"/>
</dbReference>
<accession>A0A1E7Q2B4</accession>
<dbReference type="GO" id="GO:0004852">
    <property type="term" value="F:uroporphyrinogen-III synthase activity"/>
    <property type="evidence" value="ECO:0007669"/>
    <property type="project" value="UniProtKB-UniRule"/>
</dbReference>
<evidence type="ECO:0000256" key="1">
    <source>
        <dbReference type="ARBA" id="ARBA00004772"/>
    </source>
</evidence>
<sequence length="247" mass="27354">MSNFLIARPVGKADKMLAELAKIGINYLYQPLIEICQLTINDADKQLIQRADALIFVSISAVRCLQSQLDGNLISADLYAVGDSTAEALSQWLGRSVCVPQDQRSEGLIGLAEFKQLAGKRVVVLRAEGGRELIKQQLLAIKADVHYVLNYQRQALALEGSALYQQWQQAGIRCIVVTSNEILQQVFKLMPVSAHVWLQSLDWILVSPRMQQKALQLGIATNNITLAENANDPALLQTIGQINRSYL</sequence>
<reference evidence="12" key="1">
    <citation type="submission" date="2016-09" db="EMBL/GenBank/DDBJ databases">
        <authorList>
            <person name="Wan X."/>
            <person name="Hou S."/>
        </authorList>
    </citation>
    <scope>NUCLEOTIDE SEQUENCE [LARGE SCALE GENOMIC DNA]</scope>
    <source>
        <strain evidence="12">KH87</strain>
    </source>
</reference>
<keyword evidence="4 9" id="KW-0456">Lyase</keyword>
<proteinExistence type="inferred from homology"/>
<dbReference type="Proteomes" id="UP000242258">
    <property type="component" value="Unassembled WGS sequence"/>
</dbReference>
<keyword evidence="12" id="KW-1185">Reference proteome</keyword>